<keyword evidence="5" id="KW-0217">Developmental protein</keyword>
<reference evidence="20" key="1">
    <citation type="submission" date="2025-08" db="UniProtKB">
        <authorList>
            <consortium name="Ensembl"/>
        </authorList>
    </citation>
    <scope>IDENTIFICATION</scope>
</reference>
<keyword evidence="14" id="KW-0966">Cell projection</keyword>
<evidence type="ECO:0000256" key="2">
    <source>
        <dbReference type="ARBA" id="ARBA00004230"/>
    </source>
</evidence>
<dbReference type="InterPro" id="IPR026099">
    <property type="entry name" value="Odf2-rel"/>
</dbReference>
<evidence type="ECO:0000256" key="19">
    <source>
        <dbReference type="SAM" id="MobiDB-lite"/>
    </source>
</evidence>
<keyword evidence="21" id="KW-1185">Reference proteome</keyword>
<evidence type="ECO:0000256" key="1">
    <source>
        <dbReference type="ARBA" id="ARBA00004114"/>
    </source>
</evidence>
<keyword evidence="9" id="KW-0282">Flagellum</keyword>
<feature type="compositionally biased region" description="Basic and acidic residues" evidence="19">
    <location>
        <begin position="318"/>
        <end position="329"/>
    </location>
</feature>
<proteinExistence type="inferred from homology"/>
<feature type="compositionally biased region" description="Basic and acidic residues" evidence="19">
    <location>
        <begin position="126"/>
        <end position="143"/>
    </location>
</feature>
<dbReference type="CTD" id="792921"/>
<evidence type="ECO:0000256" key="9">
    <source>
        <dbReference type="ARBA" id="ARBA00022846"/>
    </source>
</evidence>
<feature type="coiled-coil region" evidence="18">
    <location>
        <begin position="500"/>
        <end position="788"/>
    </location>
</feature>
<dbReference type="GO" id="GO:0005874">
    <property type="term" value="C:microtubule"/>
    <property type="evidence" value="ECO:0007669"/>
    <property type="project" value="UniProtKB-KW"/>
</dbReference>
<evidence type="ECO:0000256" key="17">
    <source>
        <dbReference type="ARBA" id="ARBA00043200"/>
    </source>
</evidence>
<dbReference type="PANTHER" id="PTHR23162">
    <property type="entry name" value="OUTER DENSE FIBER OF SPERM TAILS 2"/>
    <property type="match status" value="1"/>
</dbReference>
<evidence type="ECO:0000313" key="21">
    <source>
        <dbReference type="Proteomes" id="UP000261500"/>
    </source>
</evidence>
<protein>
    <recommendedName>
        <fullName evidence="15">Outer dense fiber protein 2</fullName>
    </recommendedName>
    <alternativeName>
        <fullName evidence="16">Cenexin</fullName>
    </alternativeName>
    <alternativeName>
        <fullName evidence="17">Outer dense fiber of sperm tails protein 2</fullName>
    </alternativeName>
</protein>
<dbReference type="KEGG" id="plai:106956185"/>
<dbReference type="GO" id="GO:1905793">
    <property type="term" value="P:protein localization to pericentriolar material"/>
    <property type="evidence" value="ECO:0007669"/>
    <property type="project" value="Ensembl"/>
</dbReference>
<evidence type="ECO:0000256" key="16">
    <source>
        <dbReference type="ARBA" id="ARBA00041830"/>
    </source>
</evidence>
<feature type="region of interest" description="Disordered" evidence="19">
    <location>
        <begin position="125"/>
        <end position="167"/>
    </location>
</feature>
<feature type="coiled-coil region" evidence="18">
    <location>
        <begin position="447"/>
        <end position="474"/>
    </location>
</feature>
<dbReference type="GO" id="GO:0030154">
    <property type="term" value="P:cell differentiation"/>
    <property type="evidence" value="ECO:0007669"/>
    <property type="project" value="UniProtKB-KW"/>
</dbReference>
<evidence type="ECO:0000256" key="15">
    <source>
        <dbReference type="ARBA" id="ARBA00040458"/>
    </source>
</evidence>
<evidence type="ECO:0000256" key="6">
    <source>
        <dbReference type="ARBA" id="ARBA00022490"/>
    </source>
</evidence>
<keyword evidence="8" id="KW-0221">Differentiation</keyword>
<keyword evidence="11 18" id="KW-0175">Coiled coil</keyword>
<evidence type="ECO:0000313" key="20">
    <source>
        <dbReference type="Ensembl" id="ENSPLAP00000014972.1"/>
    </source>
</evidence>
<keyword evidence="6" id="KW-0963">Cytoplasm</keyword>
<organism evidence="20 21">
    <name type="scientific">Poecilia latipinna</name>
    <name type="common">sailfin molly</name>
    <dbReference type="NCBI Taxonomy" id="48699"/>
    <lineage>
        <taxon>Eukaryota</taxon>
        <taxon>Metazoa</taxon>
        <taxon>Chordata</taxon>
        <taxon>Craniata</taxon>
        <taxon>Vertebrata</taxon>
        <taxon>Euteleostomi</taxon>
        <taxon>Actinopterygii</taxon>
        <taxon>Neopterygii</taxon>
        <taxon>Teleostei</taxon>
        <taxon>Neoteleostei</taxon>
        <taxon>Acanthomorphata</taxon>
        <taxon>Ovalentaria</taxon>
        <taxon>Atherinomorphae</taxon>
        <taxon>Cyprinodontiformes</taxon>
        <taxon>Poeciliidae</taxon>
        <taxon>Poeciliinae</taxon>
        <taxon>Poecilia</taxon>
    </lineage>
</organism>
<reference evidence="20" key="2">
    <citation type="submission" date="2025-09" db="UniProtKB">
        <authorList>
            <consortium name="Ensembl"/>
        </authorList>
    </citation>
    <scope>IDENTIFICATION</scope>
</reference>
<dbReference type="GO" id="GO:0007283">
    <property type="term" value="P:spermatogenesis"/>
    <property type="evidence" value="ECO:0007669"/>
    <property type="project" value="UniProtKB-KW"/>
</dbReference>
<evidence type="ECO:0000256" key="10">
    <source>
        <dbReference type="ARBA" id="ARBA00022871"/>
    </source>
</evidence>
<dbReference type="GO" id="GO:0005814">
    <property type="term" value="C:centriole"/>
    <property type="evidence" value="ECO:0007669"/>
    <property type="project" value="UniProtKB-SubCell"/>
</dbReference>
<evidence type="ECO:0000256" key="13">
    <source>
        <dbReference type="ARBA" id="ARBA00023212"/>
    </source>
</evidence>
<keyword evidence="10" id="KW-0744">Spermatogenesis</keyword>
<name>A0A3B3UQJ3_9TELE</name>
<dbReference type="RefSeq" id="XP_014902340.1">
    <property type="nucleotide sequence ID" value="XM_015046854.1"/>
</dbReference>
<evidence type="ECO:0000256" key="11">
    <source>
        <dbReference type="ARBA" id="ARBA00023054"/>
    </source>
</evidence>
<evidence type="ECO:0000256" key="12">
    <source>
        <dbReference type="ARBA" id="ARBA00023069"/>
    </source>
</evidence>
<dbReference type="GeneTree" id="ENSGT00530000063497"/>
<dbReference type="AlphaFoldDB" id="A0A3B3UQJ3"/>
<evidence type="ECO:0000256" key="3">
    <source>
        <dbReference type="ARBA" id="ARBA00004647"/>
    </source>
</evidence>
<evidence type="ECO:0000256" key="5">
    <source>
        <dbReference type="ARBA" id="ARBA00022473"/>
    </source>
</evidence>
<dbReference type="GO" id="GO:0005813">
    <property type="term" value="C:centrosome"/>
    <property type="evidence" value="ECO:0007669"/>
    <property type="project" value="TreeGrafter"/>
</dbReference>
<comment type="subcellular location">
    <subcellularLocation>
        <location evidence="2">Cell projection</location>
        <location evidence="2">Cilium</location>
        <location evidence="2">Flagellum</location>
    </subcellularLocation>
    <subcellularLocation>
        <location evidence="1">Cytoplasm</location>
        <location evidence="1">Cytoskeleton</location>
        <location evidence="1">Microtubule organizing center</location>
        <location evidence="1">Centrosome</location>
        <location evidence="1">Centriole</location>
    </subcellularLocation>
    <subcellularLocation>
        <location evidence="3">Cytoplasm</location>
        <location evidence="3">Cytoskeleton</location>
        <location evidence="3">Spindle pole</location>
    </subcellularLocation>
</comment>
<evidence type="ECO:0000256" key="14">
    <source>
        <dbReference type="ARBA" id="ARBA00023273"/>
    </source>
</evidence>
<dbReference type="PANTHER" id="PTHR23162:SF8">
    <property type="entry name" value="OUTER DENSE FIBER PROTEIN 2"/>
    <property type="match status" value="1"/>
</dbReference>
<evidence type="ECO:0000256" key="18">
    <source>
        <dbReference type="SAM" id="Coils"/>
    </source>
</evidence>
<dbReference type="STRING" id="48699.ENSPLAP00000014972"/>
<feature type="region of interest" description="Disordered" evidence="19">
    <location>
        <begin position="72"/>
        <end position="102"/>
    </location>
</feature>
<comment type="similarity">
    <text evidence="4">Belongs to the ODF2 family.</text>
</comment>
<dbReference type="Ensembl" id="ENSPLAT00000023476.1">
    <property type="protein sequence ID" value="ENSPLAP00000014972.1"/>
    <property type="gene ID" value="ENSPLAG00000018793.1"/>
</dbReference>
<dbReference type="Proteomes" id="UP000261500">
    <property type="component" value="Unplaced"/>
</dbReference>
<feature type="compositionally biased region" description="Basic and acidic residues" evidence="19">
    <location>
        <begin position="77"/>
        <end position="92"/>
    </location>
</feature>
<feature type="region of interest" description="Disordered" evidence="19">
    <location>
        <begin position="30"/>
        <end position="60"/>
    </location>
</feature>
<evidence type="ECO:0000256" key="8">
    <source>
        <dbReference type="ARBA" id="ARBA00022782"/>
    </source>
</evidence>
<dbReference type="GeneID" id="106956185"/>
<feature type="compositionally biased region" description="Basic and acidic residues" evidence="19">
    <location>
        <begin position="32"/>
        <end position="47"/>
    </location>
</feature>
<evidence type="ECO:0000256" key="7">
    <source>
        <dbReference type="ARBA" id="ARBA00022701"/>
    </source>
</evidence>
<dbReference type="GO" id="GO:0031514">
    <property type="term" value="C:motile cilium"/>
    <property type="evidence" value="ECO:0007669"/>
    <property type="project" value="UniProtKB-SubCell"/>
</dbReference>
<keyword evidence="12" id="KW-0969">Cilium</keyword>
<dbReference type="OrthoDB" id="413404at2759"/>
<feature type="region of interest" description="Disordered" evidence="19">
    <location>
        <begin position="314"/>
        <end position="335"/>
    </location>
</feature>
<dbReference type="GO" id="GO:0000922">
    <property type="term" value="C:spindle pole"/>
    <property type="evidence" value="ECO:0007669"/>
    <property type="project" value="UniProtKB-SubCell"/>
</dbReference>
<keyword evidence="13" id="KW-0206">Cytoskeleton</keyword>
<keyword evidence="7" id="KW-0493">Microtubule</keyword>
<accession>A0A3B3UQJ3</accession>
<dbReference type="GO" id="GO:1902017">
    <property type="term" value="P:regulation of cilium assembly"/>
    <property type="evidence" value="ECO:0007669"/>
    <property type="project" value="TreeGrafter"/>
</dbReference>
<sequence>MNKAMRNLSGSPRVQVHVSNAEALYLHVKRTGPSEKSQRTMSEDRSPLRPSANVKTRLPWIPPGKTSYKWEGPTHCLEIKPPEPEPEPELRLSDLTSEDEQRLRGRISQYEKKIESLMSEVSSLKTEVEHRRKEQVLGRKSEQQDVSQRVTTKQEEELGEESKELQEWKNSQLRESIGRILQENRQSSPDAFPKDPELLLQKLREAEADAAAAAKQVSALKEHVCKLGDSLKNKLMWSGLDQQKELLLGKLEAFEVTNRALRHLLREQRESQMQSVGLSEQRKVLLKSLADMEAWNALLVKKLQEKEKELHQLSTQLDSEKENARRSADLSRNLDATRARLHGQLRSKEAENNRLIVQIKNLERAANQQLAEADQVAQQLGRAKQEAQEEQEALKRASQAQKKRVERCEGTAGQLSAQLLQREKQAAEALASADAWQRRHGEEAEEKGQLEVELNLLTGRISELTEQLQAVQEKGRLEKQALLDRLQAVTEQKASGQLETKKLKAAVSAAEEKLSRTEAELQQVRTSMKQCEVLLDNYKIQVGNTRAEAEQARAQVAQAERDAQAVRVELEREKEQIRRELQGRLSELEVLPEALRRCQLQLQEAQDEERSRERRNLELSGNLTDLRLKVDTQARQTDLLRQKNQLLMEENRQLQLKVESLDRKLSDVSNQNSDLLTVISKREKTIRTNQLSLEEKTRECSLLSRRLEEAVNDARQQISETRERAANKERSTQTTIMDLEEQLSRTAAELELLGRNIEEAERRYQSRLQDLQDRLEQSDSTNRSLQNYIQFLKASYANVFSDGLLSRPRRSPSPV</sequence>
<evidence type="ECO:0000256" key="4">
    <source>
        <dbReference type="ARBA" id="ARBA00009316"/>
    </source>
</evidence>
<feature type="compositionally biased region" description="Basic and acidic residues" evidence="19">
    <location>
        <begin position="152"/>
        <end position="167"/>
    </location>
</feature>